<proteinExistence type="predicted"/>
<organism evidence="2 3">
    <name type="scientific">Dreissena polymorpha</name>
    <name type="common">Zebra mussel</name>
    <name type="synonym">Mytilus polymorpha</name>
    <dbReference type="NCBI Taxonomy" id="45954"/>
    <lineage>
        <taxon>Eukaryota</taxon>
        <taxon>Metazoa</taxon>
        <taxon>Spiralia</taxon>
        <taxon>Lophotrochozoa</taxon>
        <taxon>Mollusca</taxon>
        <taxon>Bivalvia</taxon>
        <taxon>Autobranchia</taxon>
        <taxon>Heteroconchia</taxon>
        <taxon>Euheterodonta</taxon>
        <taxon>Imparidentia</taxon>
        <taxon>Neoheterodontei</taxon>
        <taxon>Myida</taxon>
        <taxon>Dreissenoidea</taxon>
        <taxon>Dreissenidae</taxon>
        <taxon>Dreissena</taxon>
    </lineage>
</organism>
<dbReference type="InterPro" id="IPR007889">
    <property type="entry name" value="HTH_Psq"/>
</dbReference>
<evidence type="ECO:0000259" key="1">
    <source>
        <dbReference type="Pfam" id="PF04218"/>
    </source>
</evidence>
<accession>A0A9D4BH61</accession>
<comment type="caution">
    <text evidence="2">The sequence shown here is derived from an EMBL/GenBank/DDBJ whole genome shotgun (WGS) entry which is preliminary data.</text>
</comment>
<dbReference type="AlphaFoldDB" id="A0A9D4BH61"/>
<dbReference type="GO" id="GO:0003677">
    <property type="term" value="F:DNA binding"/>
    <property type="evidence" value="ECO:0007669"/>
    <property type="project" value="InterPro"/>
</dbReference>
<keyword evidence="3" id="KW-1185">Reference proteome</keyword>
<evidence type="ECO:0000313" key="3">
    <source>
        <dbReference type="Proteomes" id="UP000828390"/>
    </source>
</evidence>
<gene>
    <name evidence="2" type="ORF">DPMN_082115</name>
</gene>
<name>A0A9D4BH61_DREPO</name>
<dbReference type="Pfam" id="PF04218">
    <property type="entry name" value="CENP-B_N"/>
    <property type="match status" value="1"/>
</dbReference>
<evidence type="ECO:0000313" key="2">
    <source>
        <dbReference type="EMBL" id="KAH3694674.1"/>
    </source>
</evidence>
<reference evidence="2" key="1">
    <citation type="journal article" date="2019" name="bioRxiv">
        <title>The Genome of the Zebra Mussel, Dreissena polymorpha: A Resource for Invasive Species Research.</title>
        <authorList>
            <person name="McCartney M.A."/>
            <person name="Auch B."/>
            <person name="Kono T."/>
            <person name="Mallez S."/>
            <person name="Zhang Y."/>
            <person name="Obille A."/>
            <person name="Becker A."/>
            <person name="Abrahante J.E."/>
            <person name="Garbe J."/>
            <person name="Badalamenti J.P."/>
            <person name="Herman A."/>
            <person name="Mangelson H."/>
            <person name="Liachko I."/>
            <person name="Sullivan S."/>
            <person name="Sone E.D."/>
            <person name="Koren S."/>
            <person name="Silverstein K.A.T."/>
            <person name="Beckman K.B."/>
            <person name="Gohl D.M."/>
        </authorList>
    </citation>
    <scope>NUCLEOTIDE SEQUENCE</scope>
    <source>
        <strain evidence="2">Duluth1</strain>
        <tissue evidence="2">Whole animal</tissue>
    </source>
</reference>
<sequence>MERRKRKELCLKEYIDLIDASDGKSQRQLADLFGIGKTRVQAILKRTAQFYSTKC</sequence>
<protein>
    <recommendedName>
        <fullName evidence="1">HTH psq-type domain-containing protein</fullName>
    </recommendedName>
</protein>
<dbReference type="Gene3D" id="1.10.10.60">
    <property type="entry name" value="Homeodomain-like"/>
    <property type="match status" value="1"/>
</dbReference>
<reference evidence="2" key="2">
    <citation type="submission" date="2020-11" db="EMBL/GenBank/DDBJ databases">
        <authorList>
            <person name="McCartney M.A."/>
            <person name="Auch B."/>
            <person name="Kono T."/>
            <person name="Mallez S."/>
            <person name="Becker A."/>
            <person name="Gohl D.M."/>
            <person name="Silverstein K.A.T."/>
            <person name="Koren S."/>
            <person name="Bechman K.B."/>
            <person name="Herman A."/>
            <person name="Abrahante J.E."/>
            <person name="Garbe J."/>
        </authorList>
    </citation>
    <scope>NUCLEOTIDE SEQUENCE</scope>
    <source>
        <strain evidence="2">Duluth1</strain>
        <tissue evidence="2">Whole animal</tissue>
    </source>
</reference>
<dbReference type="EMBL" id="JAIWYP010000016">
    <property type="protein sequence ID" value="KAH3694674.1"/>
    <property type="molecule type" value="Genomic_DNA"/>
</dbReference>
<feature type="domain" description="HTH psq-type" evidence="1">
    <location>
        <begin position="3"/>
        <end position="50"/>
    </location>
</feature>
<dbReference type="Proteomes" id="UP000828390">
    <property type="component" value="Unassembled WGS sequence"/>
</dbReference>